<reference evidence="1 2" key="1">
    <citation type="submission" date="2016-02" db="EMBL/GenBank/DDBJ databases">
        <title>Complete genome sequence of a polyvalent bacteriophage, SEGD1, simultaneously inhibiting both Salmonella enterica and Escherichia coli O157:H7.</title>
        <authorList>
            <person name="Fan J."/>
            <person name="Ma J."/>
        </authorList>
    </citation>
    <scope>NUCLEOTIDE SEQUENCE [LARGE SCALE GENOMIC DNA]</scope>
</reference>
<dbReference type="EMBL" id="KU726251">
    <property type="protein sequence ID" value="AMR59733.1"/>
    <property type="molecule type" value="Genomic_DNA"/>
</dbReference>
<evidence type="ECO:0000313" key="2">
    <source>
        <dbReference type="Proteomes" id="UP000223976"/>
    </source>
</evidence>
<dbReference type="Proteomes" id="UP000223976">
    <property type="component" value="Segment"/>
</dbReference>
<gene>
    <name evidence="1" type="ORF">SEGD1_084</name>
</gene>
<evidence type="ECO:0000313" key="1">
    <source>
        <dbReference type="EMBL" id="AMR59733.1"/>
    </source>
</evidence>
<organism evidence="1 2">
    <name type="scientific">Enterobacteria phage SEGD1</name>
    <dbReference type="NCBI Taxonomy" id="1805456"/>
    <lineage>
        <taxon>Viruses</taxon>
        <taxon>Duplodnaviria</taxon>
        <taxon>Heunggongvirae</taxon>
        <taxon>Uroviricota</taxon>
        <taxon>Caudoviricetes</taxon>
        <taxon>Chimalliviridae</taxon>
        <taxon>Seoulvirus</taxon>
        <taxon>Seoulvirus SPN3US</taxon>
    </lineage>
</organism>
<accession>A0A142IIE5</accession>
<name>A0A142IIE5_9CAUD</name>
<protein>
    <submittedName>
        <fullName evidence="1">Putative virion structural protein</fullName>
    </submittedName>
</protein>
<sequence length="727" mass="84859">MQRFNIFRDQAIQLAKSLIVKSESIAQQMNLAITKNGGFVSENRETWRYYLHLAGKRHAIDKPIYITSLDTQEQIELTTQNLSRHKKTSNVYRSNPEYIDDLIAEYPDYAVYIRGTFNPIDIAYAIRVDDCSILYYDPALVEPQETSLITHIENFIRAAHVRFMADGWKVHNDCFVLAFYMQQYPVWPGLIMYIRKRLQFTTETHSYYVTEFLASHQELHEFMPYLTLKQKFTLYRNIRYWERNSGKEEIFTWMIDTLLTGWGMPAVGYKVAQQIHDPTTGSDDDLTPLPIGYQSSLNYTERDSGRDLDIVSTTDIIQKEINLAYNNPVHEPDYQEDLDRRLSLTQYPNLPTKLVEVTAIDPEAIERWEFMHGLFNEWMHIVARGQYNIYHEILNPTNGDTLKLTSKELLALFLYASFKGYSGVALDKIPVWNVFGVLIKRWVGFDEMEQHLPSSWPGRFNALINYYTDTHHEVIGNLMSADELYDEISEIMVQKRRRYRYSYNRHKLADRAAGTMLFTYHYRDYKCDLDLPYRDYDEFFKTFGFDYELVSAETWQDIATDALNVATNLETRASVSQAEIQRAMVRLMTKLSSYTVHFAARMGSDTYDVTDPVIPILDDILTEAADTTNIIYPLTDVQRVSRSSFMTTDKPIPVAPVIKEMAIPQRIKLRMNVYPGIRVKVEQDVVVDMVQPPIDVVRVRTSFEEWTLAERVADRDMDGFRLDQLPK</sequence>
<proteinExistence type="predicted"/>